<comment type="caution">
    <text evidence="4">The sequence shown here is derived from an EMBL/GenBank/DDBJ whole genome shotgun (WGS) entry which is preliminary data.</text>
</comment>
<dbReference type="InterPro" id="IPR050738">
    <property type="entry name" value="Sulfatase"/>
</dbReference>
<gene>
    <name evidence="4" type="ORF">Q4Q35_02955</name>
</gene>
<comment type="similarity">
    <text evidence="1">Belongs to the sulfatase family.</text>
</comment>
<keyword evidence="2" id="KW-0378">Hydrolase</keyword>
<dbReference type="Pfam" id="PF00884">
    <property type="entry name" value="Sulfatase"/>
    <property type="match status" value="1"/>
</dbReference>
<dbReference type="InterPro" id="IPR000917">
    <property type="entry name" value="Sulfatase_N"/>
</dbReference>
<evidence type="ECO:0000313" key="5">
    <source>
        <dbReference type="Proteomes" id="UP001176883"/>
    </source>
</evidence>
<dbReference type="InterPro" id="IPR017850">
    <property type="entry name" value="Alkaline_phosphatase_core_sf"/>
</dbReference>
<dbReference type="PANTHER" id="PTHR42693:SF53">
    <property type="entry name" value="ENDO-4-O-SULFATASE"/>
    <property type="match status" value="1"/>
</dbReference>
<sequence length="508" mass="57889">MIKRILFYVMFVCILFTYSCIGKKEKEAEQKPKPNFVFILVDDLGKEWISAYGATDIETPNIDALASKGIKFNNAYSMPQCTPSRVALLTGKYPYANGWVNHYDVPRWGNGANFDAVQNPTFINELRTHGYRTCIAGKWQINDFRIEPDALDKAGFDDYCMWTGYESGNPASAERYWDPYIFTKEGSKTYKGAFGPDIFSDFVLDFMRDNKESPMCIYYPMVLTHTPFVHTPRHQEAKTKYEKHQAMVSYTDFIVGKLVNGLKEMGLTDNTYLIFTTDNGTVPSIIGSRDDVYVQGGKSYLTENGINAPFLVITPDQLNFETDALIDFTDISETLLELAGIEEPLNPNGSARSFADVLTGKNQKGSKEWILAMGGQPAILNEENRVENYFTFRDRVIRDSRYKVYLDTLKQLHRIFDMKTDPYEQRNLIDTAGLVPILEKFKLIVNALPNEDAQPSYQKTDTLSGNISREDLNRLAKSNQRNSNMMPLSNKEAYVELQNETLKPNKNN</sequence>
<dbReference type="SUPFAM" id="SSF53649">
    <property type="entry name" value="Alkaline phosphatase-like"/>
    <property type="match status" value="1"/>
</dbReference>
<dbReference type="Proteomes" id="UP001176883">
    <property type="component" value="Unassembled WGS sequence"/>
</dbReference>
<accession>A0ABT8W6Q3</accession>
<reference evidence="4" key="1">
    <citation type="submission" date="2023-07" db="EMBL/GenBank/DDBJ databases">
        <title>Two novel species in the genus Flavivirga.</title>
        <authorList>
            <person name="Kwon K."/>
        </authorList>
    </citation>
    <scope>NUCLEOTIDE SEQUENCE</scope>
    <source>
        <strain evidence="4">KCTC 52353</strain>
    </source>
</reference>
<keyword evidence="5" id="KW-1185">Reference proteome</keyword>
<proteinExistence type="inferred from homology"/>
<organism evidence="4 5">
    <name type="scientific">Flavivirga aquimarina</name>
    <dbReference type="NCBI Taxonomy" id="2027862"/>
    <lineage>
        <taxon>Bacteria</taxon>
        <taxon>Pseudomonadati</taxon>
        <taxon>Bacteroidota</taxon>
        <taxon>Flavobacteriia</taxon>
        <taxon>Flavobacteriales</taxon>
        <taxon>Flavobacteriaceae</taxon>
        <taxon>Flavivirga</taxon>
    </lineage>
</organism>
<name>A0ABT8W6Q3_9FLAO</name>
<evidence type="ECO:0000256" key="1">
    <source>
        <dbReference type="ARBA" id="ARBA00008779"/>
    </source>
</evidence>
<dbReference type="PANTHER" id="PTHR42693">
    <property type="entry name" value="ARYLSULFATASE FAMILY MEMBER"/>
    <property type="match status" value="1"/>
</dbReference>
<dbReference type="CDD" id="cd16151">
    <property type="entry name" value="sulfatase_like"/>
    <property type="match status" value="1"/>
</dbReference>
<dbReference type="Gene3D" id="3.40.720.10">
    <property type="entry name" value="Alkaline Phosphatase, subunit A"/>
    <property type="match status" value="1"/>
</dbReference>
<evidence type="ECO:0000256" key="2">
    <source>
        <dbReference type="ARBA" id="ARBA00022801"/>
    </source>
</evidence>
<evidence type="ECO:0000313" key="4">
    <source>
        <dbReference type="EMBL" id="MDO5968754.1"/>
    </source>
</evidence>
<dbReference type="EMBL" id="JAUOEK010000050">
    <property type="protein sequence ID" value="MDO5968754.1"/>
    <property type="molecule type" value="Genomic_DNA"/>
</dbReference>
<protein>
    <submittedName>
        <fullName evidence="4">Sulfatase-like hydrolase/transferase</fullName>
    </submittedName>
</protein>
<dbReference type="PROSITE" id="PS51257">
    <property type="entry name" value="PROKAR_LIPOPROTEIN"/>
    <property type="match status" value="1"/>
</dbReference>
<evidence type="ECO:0000259" key="3">
    <source>
        <dbReference type="Pfam" id="PF00884"/>
    </source>
</evidence>
<feature type="domain" description="Sulfatase N-terminal" evidence="3">
    <location>
        <begin position="34"/>
        <end position="341"/>
    </location>
</feature>
<dbReference type="RefSeq" id="WP_303276432.1">
    <property type="nucleotide sequence ID" value="NZ_JAUOEK010000050.1"/>
</dbReference>